<dbReference type="Proteomes" id="UP001066276">
    <property type="component" value="Chromosome 2_2"/>
</dbReference>
<protein>
    <submittedName>
        <fullName evidence="1">Uncharacterized protein</fullName>
    </submittedName>
</protein>
<evidence type="ECO:0000313" key="1">
    <source>
        <dbReference type="EMBL" id="KAJ1192411.1"/>
    </source>
</evidence>
<comment type="caution">
    <text evidence="1">The sequence shown here is derived from an EMBL/GenBank/DDBJ whole genome shotgun (WGS) entry which is preliminary data.</text>
</comment>
<organism evidence="1 2">
    <name type="scientific">Pleurodeles waltl</name>
    <name type="common">Iberian ribbed newt</name>
    <dbReference type="NCBI Taxonomy" id="8319"/>
    <lineage>
        <taxon>Eukaryota</taxon>
        <taxon>Metazoa</taxon>
        <taxon>Chordata</taxon>
        <taxon>Craniata</taxon>
        <taxon>Vertebrata</taxon>
        <taxon>Euteleostomi</taxon>
        <taxon>Amphibia</taxon>
        <taxon>Batrachia</taxon>
        <taxon>Caudata</taxon>
        <taxon>Salamandroidea</taxon>
        <taxon>Salamandridae</taxon>
        <taxon>Pleurodelinae</taxon>
        <taxon>Pleurodeles</taxon>
    </lineage>
</organism>
<keyword evidence="2" id="KW-1185">Reference proteome</keyword>
<proteinExistence type="predicted"/>
<evidence type="ECO:0000313" key="2">
    <source>
        <dbReference type="Proteomes" id="UP001066276"/>
    </source>
</evidence>
<gene>
    <name evidence="1" type="ORF">NDU88_001718</name>
</gene>
<dbReference type="EMBL" id="JANPWB010000004">
    <property type="protein sequence ID" value="KAJ1192411.1"/>
    <property type="molecule type" value="Genomic_DNA"/>
</dbReference>
<accession>A0AAV7UV47</accession>
<reference evidence="1" key="1">
    <citation type="journal article" date="2022" name="bioRxiv">
        <title>Sequencing and chromosome-scale assembly of the giantPleurodeles waltlgenome.</title>
        <authorList>
            <person name="Brown T."/>
            <person name="Elewa A."/>
            <person name="Iarovenko S."/>
            <person name="Subramanian E."/>
            <person name="Araus A.J."/>
            <person name="Petzold A."/>
            <person name="Susuki M."/>
            <person name="Suzuki K.-i.T."/>
            <person name="Hayashi T."/>
            <person name="Toyoda A."/>
            <person name="Oliveira C."/>
            <person name="Osipova E."/>
            <person name="Leigh N.D."/>
            <person name="Simon A."/>
            <person name="Yun M.H."/>
        </authorList>
    </citation>
    <scope>NUCLEOTIDE SEQUENCE</scope>
    <source>
        <strain evidence="1">20211129_DDA</strain>
        <tissue evidence="1">Liver</tissue>
    </source>
</reference>
<dbReference type="AlphaFoldDB" id="A0AAV7UV47"/>
<sequence length="202" mass="21972">MTIPSPASDPGVQRVGLVRRPRPAWSPNDTRALGPPALFIRVFYPFKYASCLFIFSLWWGLLPLRLLCCVPLTGDHGPSGLKAGVVCDLCHTRPTWCCQAGALPPVLLFFFFLHCACSVSVLCAPSGQQHSTPKGIRDARCPLRQRGGARLVDQSALHHLPIGGLTQSPPRRARRSSSSFSPLFVRAVEDDAGSQMARSSPQ</sequence>
<name>A0AAV7UV47_PLEWA</name>